<evidence type="ECO:0000313" key="9">
    <source>
        <dbReference type="Proteomes" id="UP000179003"/>
    </source>
</evidence>
<dbReference type="Pfam" id="PF04024">
    <property type="entry name" value="PspC"/>
    <property type="match status" value="1"/>
</dbReference>
<feature type="transmembrane region" description="Helical" evidence="6">
    <location>
        <begin position="33"/>
        <end position="61"/>
    </location>
</feature>
<proteinExistence type="predicted"/>
<evidence type="ECO:0000256" key="5">
    <source>
        <dbReference type="ARBA" id="ARBA00023136"/>
    </source>
</evidence>
<sequence>MSNIKKLHLSKKDKKIVGICGGIGEAFGVDSTIVRMVCIFLALVTSIIPAVAVYAVGWLIIPSK</sequence>
<dbReference type="GO" id="GO:0005886">
    <property type="term" value="C:plasma membrane"/>
    <property type="evidence" value="ECO:0007669"/>
    <property type="project" value="UniProtKB-SubCell"/>
</dbReference>
<dbReference type="PANTHER" id="PTHR33885">
    <property type="entry name" value="PHAGE SHOCK PROTEIN C"/>
    <property type="match status" value="1"/>
</dbReference>
<dbReference type="Proteomes" id="UP000179003">
    <property type="component" value="Unassembled WGS sequence"/>
</dbReference>
<comment type="caution">
    <text evidence="8">The sequence shown here is derived from an EMBL/GenBank/DDBJ whole genome shotgun (WGS) entry which is preliminary data.</text>
</comment>
<dbReference type="AlphaFoldDB" id="A0A1F5EJ52"/>
<dbReference type="InterPro" id="IPR052027">
    <property type="entry name" value="PspC"/>
</dbReference>
<comment type="subcellular location">
    <subcellularLocation>
        <location evidence="1">Cell membrane</location>
        <topology evidence="1">Single-pass membrane protein</topology>
    </subcellularLocation>
</comment>
<dbReference type="STRING" id="1797582.A2442_02895"/>
<keyword evidence="2" id="KW-1003">Cell membrane</keyword>
<evidence type="ECO:0000256" key="6">
    <source>
        <dbReference type="SAM" id="Phobius"/>
    </source>
</evidence>
<protein>
    <submittedName>
        <fullName evidence="8">PspC domain-containing protein</fullName>
    </submittedName>
</protein>
<name>A0A1F5EJ52_9BACT</name>
<evidence type="ECO:0000259" key="7">
    <source>
        <dbReference type="Pfam" id="PF04024"/>
    </source>
</evidence>
<keyword evidence="4 6" id="KW-1133">Transmembrane helix</keyword>
<evidence type="ECO:0000313" key="8">
    <source>
        <dbReference type="EMBL" id="OGD67428.1"/>
    </source>
</evidence>
<evidence type="ECO:0000256" key="3">
    <source>
        <dbReference type="ARBA" id="ARBA00022692"/>
    </source>
</evidence>
<dbReference type="EMBL" id="MFAE01000005">
    <property type="protein sequence ID" value="OGD67428.1"/>
    <property type="molecule type" value="Genomic_DNA"/>
</dbReference>
<evidence type="ECO:0000256" key="4">
    <source>
        <dbReference type="ARBA" id="ARBA00022989"/>
    </source>
</evidence>
<feature type="domain" description="Phage shock protein PspC N-terminal" evidence="7">
    <location>
        <begin position="5"/>
        <end position="63"/>
    </location>
</feature>
<keyword evidence="3 6" id="KW-0812">Transmembrane</keyword>
<evidence type="ECO:0000256" key="2">
    <source>
        <dbReference type="ARBA" id="ARBA00022475"/>
    </source>
</evidence>
<evidence type="ECO:0000256" key="1">
    <source>
        <dbReference type="ARBA" id="ARBA00004162"/>
    </source>
</evidence>
<organism evidence="8 9">
    <name type="scientific">Candidatus Campbellbacteria bacterium RIFOXYC2_FULL_35_25</name>
    <dbReference type="NCBI Taxonomy" id="1797582"/>
    <lineage>
        <taxon>Bacteria</taxon>
        <taxon>Candidatus Campbelliibacteriota</taxon>
    </lineage>
</organism>
<dbReference type="PANTHER" id="PTHR33885:SF3">
    <property type="entry name" value="PHAGE SHOCK PROTEIN C"/>
    <property type="match status" value="1"/>
</dbReference>
<accession>A0A1F5EJ52</accession>
<keyword evidence="5 6" id="KW-0472">Membrane</keyword>
<dbReference type="InterPro" id="IPR007168">
    <property type="entry name" value="Phageshock_PspC_N"/>
</dbReference>
<reference evidence="8 9" key="1">
    <citation type="journal article" date="2016" name="Nat. Commun.">
        <title>Thousands of microbial genomes shed light on interconnected biogeochemical processes in an aquifer system.</title>
        <authorList>
            <person name="Anantharaman K."/>
            <person name="Brown C.T."/>
            <person name="Hug L.A."/>
            <person name="Sharon I."/>
            <person name="Castelle C.J."/>
            <person name="Probst A.J."/>
            <person name="Thomas B.C."/>
            <person name="Singh A."/>
            <person name="Wilkins M.J."/>
            <person name="Karaoz U."/>
            <person name="Brodie E.L."/>
            <person name="Williams K.H."/>
            <person name="Hubbard S.S."/>
            <person name="Banfield J.F."/>
        </authorList>
    </citation>
    <scope>NUCLEOTIDE SEQUENCE [LARGE SCALE GENOMIC DNA]</scope>
</reference>
<gene>
    <name evidence="8" type="ORF">A2442_02895</name>
</gene>